<dbReference type="InterPro" id="IPR042219">
    <property type="entry name" value="AAA_lid_11_sf"/>
</dbReference>
<keyword evidence="10" id="KW-0969">Cilium</keyword>
<keyword evidence="5" id="KW-0677">Repeat</keyword>
<keyword evidence="6" id="KW-0547">Nucleotide-binding</keyword>
<dbReference type="Gene3D" id="1.20.140.100">
    <property type="entry name" value="Dynein heavy chain, N-terminal domain 2"/>
    <property type="match status" value="1"/>
</dbReference>
<keyword evidence="8" id="KW-0243">Dynein</keyword>
<dbReference type="Gene3D" id="3.20.180.20">
    <property type="entry name" value="Dynein heavy chain, N-terminal domain 2"/>
    <property type="match status" value="1"/>
</dbReference>
<dbReference type="FunFam" id="3.10.490.20:FF:000006">
    <property type="entry name" value="Dynein axonemal heavy chain 10"/>
    <property type="match status" value="1"/>
</dbReference>
<dbReference type="InterPro" id="IPR024743">
    <property type="entry name" value="Dynein_HC_stalk"/>
</dbReference>
<evidence type="ECO:0000256" key="5">
    <source>
        <dbReference type="ARBA" id="ARBA00022737"/>
    </source>
</evidence>
<dbReference type="Pfam" id="PF08393">
    <property type="entry name" value="DHC_N2"/>
    <property type="match status" value="1"/>
</dbReference>
<dbReference type="GO" id="GO:0045505">
    <property type="term" value="F:dynein intermediate chain binding"/>
    <property type="evidence" value="ECO:0007669"/>
    <property type="project" value="InterPro"/>
</dbReference>
<dbReference type="InterPro" id="IPR056759">
    <property type="entry name" value="DYH2-5-8_CC"/>
</dbReference>
<dbReference type="InterPro" id="IPR003593">
    <property type="entry name" value="AAA+_ATPase"/>
</dbReference>
<evidence type="ECO:0000256" key="7">
    <source>
        <dbReference type="ARBA" id="ARBA00022840"/>
    </source>
</evidence>
<dbReference type="Gene3D" id="1.20.920.20">
    <property type="match status" value="1"/>
</dbReference>
<dbReference type="FunFam" id="1.20.920.30:FF:000007">
    <property type="entry name" value="Dynein axonemal heavy chain 10"/>
    <property type="match status" value="1"/>
</dbReference>
<dbReference type="Pfam" id="PF12774">
    <property type="entry name" value="AAA_6"/>
    <property type="match status" value="1"/>
</dbReference>
<dbReference type="OrthoDB" id="424310at2759"/>
<feature type="domain" description="AAA+ ATPase" evidence="15">
    <location>
        <begin position="1725"/>
        <end position="1863"/>
    </location>
</feature>
<comment type="similarity">
    <text evidence="2">Belongs to the dynein heavy chain family.</text>
</comment>
<feature type="domain" description="AAA+ ATPase" evidence="15">
    <location>
        <begin position="2348"/>
        <end position="2500"/>
    </location>
</feature>
<dbReference type="InterPro" id="IPR043160">
    <property type="entry name" value="Dynein_C_barrel"/>
</dbReference>
<dbReference type="InterPro" id="IPR042228">
    <property type="entry name" value="Dynein_linker_3"/>
</dbReference>
<dbReference type="GO" id="GO:0005874">
    <property type="term" value="C:microtubule"/>
    <property type="evidence" value="ECO:0007669"/>
    <property type="project" value="UniProtKB-KW"/>
</dbReference>
<evidence type="ECO:0000259" key="15">
    <source>
        <dbReference type="SMART" id="SM00382"/>
    </source>
</evidence>
<protein>
    <submittedName>
        <fullName evidence="16">Dynein heavy chain family protein</fullName>
    </submittedName>
</protein>
<dbReference type="Pfam" id="PF18198">
    <property type="entry name" value="AAA_lid_11"/>
    <property type="match status" value="1"/>
</dbReference>
<name>A0A078AF73_STYLE</name>
<evidence type="ECO:0000313" key="17">
    <source>
        <dbReference type="Proteomes" id="UP000039865"/>
    </source>
</evidence>
<feature type="domain" description="AAA+ ATPase" evidence="15">
    <location>
        <begin position="2011"/>
        <end position="2141"/>
    </location>
</feature>
<dbReference type="Proteomes" id="UP000039865">
    <property type="component" value="Unassembled WGS sequence"/>
</dbReference>
<dbReference type="Pfam" id="PF12780">
    <property type="entry name" value="AAA_8"/>
    <property type="match status" value="1"/>
</dbReference>
<evidence type="ECO:0000256" key="11">
    <source>
        <dbReference type="ARBA" id="ARBA00023175"/>
    </source>
</evidence>
<evidence type="ECO:0000256" key="13">
    <source>
        <dbReference type="ARBA" id="ARBA00023273"/>
    </source>
</evidence>
<evidence type="ECO:0000256" key="12">
    <source>
        <dbReference type="ARBA" id="ARBA00023212"/>
    </source>
</evidence>
<dbReference type="Gene3D" id="6.10.140.1060">
    <property type="match status" value="1"/>
</dbReference>
<dbReference type="InterPro" id="IPR035699">
    <property type="entry name" value="AAA_6"/>
</dbReference>
<dbReference type="InterPro" id="IPR035706">
    <property type="entry name" value="AAA_9"/>
</dbReference>
<dbReference type="Gene3D" id="3.40.50.300">
    <property type="entry name" value="P-loop containing nucleotide triphosphate hydrolases"/>
    <property type="match status" value="5"/>
</dbReference>
<sequence length="4384" mass="507202">MDEDETYQRLTGLSAMIQQVYLPLMESRTETRLHMEKFVRQISISLQQAYGNVTIKVPYVPPNLTDEEICRNRSLIEEYQNTIEEWAQTIKETIDREKERQKEMNTAYGEVEYWRSRSATFNTLYQQLTMPQVRRIQSIMQANETLNQDAFSMEHFNSQWQNFSKLHAQAKDFVKFLTTLERQFKNITRGELPSIEETLPSLLNGLKLIWTISRHINQNDSKMEDLLESISNEICEKVSAQIDVKRIFKINPNVAINTITQGINVLEKWQKQFTQTKMEIEQESTVKRWDFQKTKEIFNKPKYMKQILDDIKEACNVLKEFSSLLGNDLKAVTGSSEQIDIVTDKVKECVSKLESFPGNVFNSDNDEQWKLIFDGFKHSIAQIEDETSNLINTTFREKLNSAEGAFDLLHKFKNIVTRPRIEEQMKNKYTDVLQRYGQEVAEMEQLYLRGKDNPPISKNMPPNAGAIAWARSIMGRIKTPIYKFKTKEGLLQQTIGVGVTRQYINLAKQLDSDYETKIFQDWHKENTDQAIKLLKYFILVKKQDPETKQYQYFVNFAPELKVIIREAKFLDRIGKDIPQTIINIALQEKDYMRHIDKLNQMLRGYNSALSKLKPVEKKLLEKQILKLNRWMDKGAENHNWFSLSIAEYIRECQKAIDEFKEIKSRVLQHAQNIENKVLSIENAVIVREIDFERKSPMDITEFSDFFETYRIKVVSELVKDYQNIGDMSLKSIEECTVKTNNQGAEEMRPYYYYWERRIFNAITKMIIRALAANKTLWVRTEKPSLIKILSSYNHPDMTYHPTVDELRNHLEKFTRGILESTKQFGRWWDGFCKIFEERIHEETSEKYIPYTFYDEVMLNPVVTHLHYEICQARNQVIDKFSLFSRGLTKKFDFKKLFDKNEMTKLQKLIYKNQQTSEIEKGILLFKSIKKEIKKIPNEARNYFILVDHSEVKQVTIEKAGEWLALLGDALVDMATKELGQIIKDIGEYERQLKAEMGGIDSLKHLLNVISEIKNKSMDMEFRVNEVQEQFRILKMYKYEIKEEVQVQVDALSTSWNELLEMADRKDFEVNDFKKNFAEVTKGEVLKFKNELKEEYEKYISNGPGSDHVSLEDGVELLQMSKDQNRRFNRRREEYVLAEKLFNLPISKFPELIKMEEDNKIYDEIYQIFKEHQQGVKEWSMMPWSKLDVQVLVSGAEKFEKLVRKLQQKIPNAESIPPFVKLKTTITGFKDSLPLIQQLKIPAVQERHWKKIMEETGKDLGEINLKTITLSKVFELELQYYTEKVVEICQEAKEEAKNEENLQKIEGAWKVQNFDILPYKKGSELKGYAIKSPDDIRQLLEDNILILQSLNASKYIRAIKAKVSQWEKDLNTINDVIDAWLIVQRKWMYLESIFASDDIRMQLPDEAKKFNKTDNNYKKIMEAAFKNPNVIQCCVRAEGGNRLGELKNISAELDKCQKSLTNYLESKKMSFPRFYFISDDDLLLILGSSDPRAISAHLLKLFDNCKDVIFGKGDKQIIGMISDEAEKYEFETPQKPEGNVEDWMNKVDNEMKKTLLTITKKSVFYYAKQDRLEWIKEQLGMVALVGTQIWWTFQVEDVFRRVREGDKHAMKKELAQETKDLNDLIAMVRQDLDNLIRKSVNTLIILDVHARDIVERFVRDSILDAKEFEWESQLRFYWDKKKDDIVIKQCTGTFDYCYEYQGLNGRLVITPLTDRCVMTLTTALTFKLGGAPAGPAGTGKTETVKDLAKSLALRCVVTNCGENLDYFAMGIIFSGLIQTGFWGCFDEFNRINTEVLSVVSAQIQTIQKGLTQDKKKIDFLSTDMRLIHTVGIFVTMNPGYAGRSELPDNLKALFRPVTMVVPDLILICENMLMSEGFNMAKILAKKMTVLYKLSREQLSKQYHYDFGLRALKSVLVMAGQLKRSYADMNEDIVLMRALRDMNMPKFVFDDVPLFTGLINDLFPGLKADRVGYEDLKEKIVEELESKRYRHSDDEIFMDQVNKIIQLYETMGTRHTTMVVGPSGSGKSVIINSLAAALKEDTGISTKIDTINPKMVTLNELYGVLDPDSRDWTDGLLSKTFKDANTEIPGKTERRWIIYDGDVDAVWVENMNSVMDDNKILTLANGDRIRLLKTCAMLFEVYDLQYASPATISRCGMVYVDPKNLGYAPFFERWAKEKHEKYSEVMYESLKELYSKYVPLCIDRIFEGATGGDEIVEPLKFITPRTNLNLVQQLATLIDSIIPPPDANPPQEVDQLERLFIFCLVWSLGGSLVSDDREKFSEFIRTTSGLILPSSSLFENQFDIDTMSYVLWERQVQQYSAPGNKKFSAILVPTVDTLRYSWLLSKIMSLKKPAMFVGDSGTAKTVTIFSHFKQLPMDKYTILNINFSSRTTSMDFQKNVEENIDKRSFKQYGPKTAGKQLIIFIDDLNMPRIDKYGTQQPVALMKFLIERNQLYQRGGELELREIVDTQYVGAMTPPGGGNNPVDPRVMSLFSVFNITFPSKEAIEKIYTSILEKHLVEFHEDIRNIVPKITSATLSLYFQICEKLPRTPVKFHYIFNLRDLSRVYEGLCQMTIDKFTTKESLIRIWRNECMRVFSDRLVNETDRGLVSEQLIVNLVKEFFPGTEEYVMRNPSLFGDYALSDPTDEEAEDPRLYEDLGEYDDVRKKMNKLLEDYGFENKPMNLVLFNDALEHVTKIHRIIRFPKGSGLLVGVGGSGKQSLTRLATFTANYDLFQIGLVRNYKEENFREDLRSLYREVLKKPKTFLFTDAHVVEEGFLELINNILTIGMVPALFPEEEKDGLTFPLDDEMRKQGLPETKEFRWQYYVTRARENLHIILAMSPAGDTLRLRCRNFPGLVSNTNIDWFFAWPEDALAAVASHFLVNVELEDDQRQPVTDHIVMIHQSVQQYSIEFETVYKRKNFSTPKNYLDFIDNYIKFLGTNRKLIDSNVRRLEGGLTTLAKAQEDTELLSKELAIKNAEIAEKKKVVEELIADITEKSEVASKQQAVAAEKKAFLDVKSVEIAAEEKEAKKQLDEALPALEAAAQALNNIKPADITEIKALPQPPQIIQDVCTICYFLYPKGGADDQWASVKLKLLGDMQLLQNLREYNVSNTKVDQASRAKKKMALLEKECGCSGSELSTLINSKNKATGGLFQWVIATIKCYEIYKEVEPKRKKAALLKEQKQTAENELADTEAKLKEVTEKLNILNQNKAVKQAELDDLEAKSREMQRKLNAASKLITGLGSEQKRWTLDLEGLGTDKVKLVGDCLSGSAFLSYCGAFNFDLRKKMVYDHWKQDLILKNIPNKEGYRLEKFLTNDVEISKWASEGLPSDELSIQNGILTKNASRWPLCVDPQMQAVYWIKEKEKKSNLEVLSFNQADYIKRLEMAINFGKPVLFEAIDEEIDPMIDPILEKNIIVQAGVRMIKLGDQNIEYHDEFRLYMTTKIANPNYPPETYGKTMIINFNVTLQGLRDQLLNEVVGYERPELERQRKQLVIETSLNRSTLKDLEDTLLSELSKETDIPLVDNVPLIETLENAKSKSVEIAAALETAKITETDIEASRESYKDVAKRGAILFFAMQGLSAISEMYEYSLSSYLTVFKNALESARKDNILQNRLRNIKEKLTQLVYEFTCMGIFERHKLMFSFQMTTMIMDGDNELNKLELDFFLKGNTSLDAIARDKPYVWLSANGWKDLQRLQSLGEVWKTVVDDIEGNGNLWKTWYDLEAPEQVEIPCGYSDKLSKFQQLLIVRCFRPDRVVNSIKNFIIEKMHEQYVKSPPIRYEKIFEQSTEKNPIVFILSPGADPFSDVQKLADQVGIGQTKFKFCSLGQGMGETAKQLIESGAMRGYWVMLQNCHLLTSWLKKLEVIIENITKPDKNFRLWLTTAPTDKFPLGILQKSLKVVTEPPDGLGQNIKQSYTKLNDEMLNECPTKEFKSLVYVLAFFHAVIQERKKFGKIGWNVAYDFNESDYKISFRLISMYLNKAFQNKEEELPWETLRYLIGEAMYGGRVTDDFDRRVLNTYLKEYVGDFIFDSNQTYYFSRSGQDYTIPVCENLEQFIMQIDMIPLFTSPGVFGLHPNAEISYFTNTAKEIWLNTIEMQTSDVSAGGGINREEYIEQVASDIQTKLPELFDYYNIKKSIEIPTPAQVVLLQELERFNRLLERMHQSLFDLKRALLGEIGMSIELDELANSLFNGFLPTMWSQLAPQTLKNLVNWIEHFMRRFNQYKAWIEIEEPKAMWLSGLHIPESYLTALVQTTCRQKGWALDKSTLYTMVTKVRNPAEVKKRLEHGCYIQGLYLEGAIWNMEKDCLDYQNPKELIVEMPLIQIIPIEANKLKLRGTIRTPVYVTQARRNAMGVGLVFEADLKTDKHPSHWVLQGVCLVLNTD</sequence>
<dbReference type="InterPro" id="IPR054354">
    <property type="entry name" value="DYNC2H1-like_lid"/>
</dbReference>
<evidence type="ECO:0000313" key="16">
    <source>
        <dbReference type="EMBL" id="CDW79563.1"/>
    </source>
</evidence>
<dbReference type="Pfam" id="PF25007">
    <property type="entry name" value="DYH2-5-8_CC"/>
    <property type="match status" value="1"/>
</dbReference>
<reference evidence="16 17" key="1">
    <citation type="submission" date="2014-06" db="EMBL/GenBank/DDBJ databases">
        <authorList>
            <person name="Swart Estienne"/>
        </authorList>
    </citation>
    <scope>NUCLEOTIDE SEQUENCE [LARGE SCALE GENOMIC DNA]</scope>
    <source>
        <strain evidence="16 17">130c</strain>
    </source>
</reference>
<evidence type="ECO:0000256" key="6">
    <source>
        <dbReference type="ARBA" id="ARBA00022741"/>
    </source>
</evidence>
<feature type="coiled-coil region" evidence="14">
    <location>
        <begin position="3176"/>
        <end position="3238"/>
    </location>
</feature>
<dbReference type="OMA" id="VGEAMYG"/>
<dbReference type="InterPro" id="IPR013594">
    <property type="entry name" value="Dynein_heavy_tail"/>
</dbReference>
<keyword evidence="11" id="KW-0505">Motor protein</keyword>
<dbReference type="GO" id="GO:0051959">
    <property type="term" value="F:dynein light intermediate chain binding"/>
    <property type="evidence" value="ECO:0007669"/>
    <property type="project" value="InterPro"/>
</dbReference>
<dbReference type="FunFam" id="3.40.50.300:FF:000049">
    <property type="entry name" value="Dynein, axonemal, heavy chain 5"/>
    <property type="match status" value="1"/>
</dbReference>
<dbReference type="InterPro" id="IPR026983">
    <property type="entry name" value="DHC"/>
</dbReference>
<dbReference type="FunFam" id="3.20.180.20:FF:000001">
    <property type="entry name" value="Dynein axonemal heavy chain 5"/>
    <property type="match status" value="1"/>
</dbReference>
<evidence type="ECO:0000256" key="2">
    <source>
        <dbReference type="ARBA" id="ARBA00008887"/>
    </source>
</evidence>
<dbReference type="FunFam" id="1.10.287.2620:FF:000001">
    <property type="entry name" value="Cytoplasmic dynein heavy chain 1"/>
    <property type="match status" value="1"/>
</dbReference>
<dbReference type="FunFam" id="3.40.50.300:FF:000153">
    <property type="entry name" value="Dynein axonemal heavy chain 1"/>
    <property type="match status" value="1"/>
</dbReference>
<evidence type="ECO:0000256" key="9">
    <source>
        <dbReference type="ARBA" id="ARBA00023054"/>
    </source>
</evidence>
<dbReference type="PANTHER" id="PTHR22878">
    <property type="entry name" value="DYNEIN HEAVY CHAIN 6, AXONEMAL-LIKE-RELATED"/>
    <property type="match status" value="1"/>
</dbReference>
<dbReference type="Gene3D" id="1.10.8.710">
    <property type="match status" value="1"/>
</dbReference>
<dbReference type="FunFam" id="1.10.8.710:FF:000002">
    <property type="entry name" value="dynein heavy chain 17, axonemal"/>
    <property type="match status" value="1"/>
</dbReference>
<dbReference type="PANTHER" id="PTHR22878:SF68">
    <property type="entry name" value="DYNEIN HEAVY CHAIN 6, AXONEMAL-LIKE"/>
    <property type="match status" value="1"/>
</dbReference>
<dbReference type="SUPFAM" id="SSF52540">
    <property type="entry name" value="P-loop containing nucleoside triphosphate hydrolases"/>
    <property type="match status" value="4"/>
</dbReference>
<comment type="subcellular location">
    <subcellularLocation>
        <location evidence="1">Cytoplasm</location>
        <location evidence="1">Cytoskeleton</location>
        <location evidence="1">Cilium axoneme</location>
    </subcellularLocation>
</comment>
<keyword evidence="3" id="KW-0963">Cytoplasm</keyword>
<dbReference type="InterPro" id="IPR024317">
    <property type="entry name" value="Dynein_heavy_chain_D4_dom"/>
</dbReference>
<keyword evidence="13" id="KW-0966">Cell projection</keyword>
<dbReference type="Gene3D" id="1.20.1270.280">
    <property type="match status" value="1"/>
</dbReference>
<dbReference type="InterPro" id="IPR041658">
    <property type="entry name" value="AAA_lid_11"/>
</dbReference>
<dbReference type="InterPro" id="IPR041228">
    <property type="entry name" value="Dynein_C"/>
</dbReference>
<keyword evidence="17" id="KW-1185">Reference proteome</keyword>
<dbReference type="InterPro" id="IPR043157">
    <property type="entry name" value="Dynein_AAA1S"/>
</dbReference>
<organism evidence="16 17">
    <name type="scientific">Stylonychia lemnae</name>
    <name type="common">Ciliate</name>
    <dbReference type="NCBI Taxonomy" id="5949"/>
    <lineage>
        <taxon>Eukaryota</taxon>
        <taxon>Sar</taxon>
        <taxon>Alveolata</taxon>
        <taxon>Ciliophora</taxon>
        <taxon>Intramacronucleata</taxon>
        <taxon>Spirotrichea</taxon>
        <taxon>Stichotrichia</taxon>
        <taxon>Sporadotrichida</taxon>
        <taxon>Oxytrichidae</taxon>
        <taxon>Stylonychinae</taxon>
        <taxon>Stylonychia</taxon>
    </lineage>
</organism>
<evidence type="ECO:0000256" key="14">
    <source>
        <dbReference type="SAM" id="Coils"/>
    </source>
</evidence>
<dbReference type="GO" id="GO:0005930">
    <property type="term" value="C:axoneme"/>
    <property type="evidence" value="ECO:0007669"/>
    <property type="project" value="UniProtKB-SubCell"/>
</dbReference>
<keyword evidence="4" id="KW-0493">Microtubule</keyword>
<dbReference type="Gene3D" id="1.20.920.30">
    <property type="match status" value="1"/>
</dbReference>
<keyword evidence="7" id="KW-0067">ATP-binding</keyword>
<dbReference type="Gene3D" id="1.10.472.130">
    <property type="match status" value="1"/>
</dbReference>
<accession>A0A078AF73</accession>
<dbReference type="FunFam" id="3.40.50.300:FF:002141">
    <property type="entry name" value="Dynein heavy chain"/>
    <property type="match status" value="1"/>
</dbReference>
<dbReference type="FunFam" id="3.40.50.300:FF:000044">
    <property type="entry name" value="Dynein heavy chain 5, axonemal"/>
    <property type="match status" value="1"/>
</dbReference>
<dbReference type="Pfam" id="PF22597">
    <property type="entry name" value="DYN_lid"/>
    <property type="match status" value="1"/>
</dbReference>
<dbReference type="Gene3D" id="1.10.8.720">
    <property type="entry name" value="Region D6 of dynein motor"/>
    <property type="match status" value="1"/>
</dbReference>
<dbReference type="InParanoid" id="A0A078AF73"/>
<evidence type="ECO:0000256" key="4">
    <source>
        <dbReference type="ARBA" id="ARBA00022701"/>
    </source>
</evidence>
<dbReference type="Gene3D" id="3.10.490.20">
    <property type="match status" value="1"/>
</dbReference>
<dbReference type="Pfam" id="PF12781">
    <property type="entry name" value="AAA_9"/>
    <property type="match status" value="1"/>
</dbReference>
<dbReference type="FunFam" id="1.20.58.1120:FF:000008">
    <property type="entry name" value="Dynein heavy chain 10, axonemal"/>
    <property type="match status" value="1"/>
</dbReference>
<dbReference type="GO" id="GO:0007018">
    <property type="term" value="P:microtubule-based movement"/>
    <property type="evidence" value="ECO:0007669"/>
    <property type="project" value="InterPro"/>
</dbReference>
<feature type="domain" description="AAA+ ATPase" evidence="15">
    <location>
        <begin position="2702"/>
        <end position="2857"/>
    </location>
</feature>
<dbReference type="Gene3D" id="1.10.287.2620">
    <property type="match status" value="1"/>
</dbReference>
<feature type="coiled-coil region" evidence="14">
    <location>
        <begin position="3022"/>
        <end position="3049"/>
    </location>
</feature>
<proteinExistence type="inferred from homology"/>
<dbReference type="InterPro" id="IPR041466">
    <property type="entry name" value="Dynein_AAA5_ext"/>
</dbReference>
<dbReference type="InterPro" id="IPR027417">
    <property type="entry name" value="P-loop_NTPase"/>
</dbReference>
<dbReference type="FunFam" id="1.10.8.1220:FF:000001">
    <property type="entry name" value="Dynein axonemal heavy chain 5"/>
    <property type="match status" value="1"/>
</dbReference>
<dbReference type="InterPro" id="IPR004273">
    <property type="entry name" value="Dynein_heavy_D6_P-loop"/>
</dbReference>
<dbReference type="GO" id="GO:0030286">
    <property type="term" value="C:dynein complex"/>
    <property type="evidence" value="ECO:0007669"/>
    <property type="project" value="UniProtKB-KW"/>
</dbReference>
<evidence type="ECO:0000256" key="8">
    <source>
        <dbReference type="ARBA" id="ARBA00023017"/>
    </source>
</evidence>
<evidence type="ECO:0000256" key="3">
    <source>
        <dbReference type="ARBA" id="ARBA00022490"/>
    </source>
</evidence>
<dbReference type="Pfam" id="PF12777">
    <property type="entry name" value="MT"/>
    <property type="match status" value="1"/>
</dbReference>
<dbReference type="GO" id="GO:0005524">
    <property type="term" value="F:ATP binding"/>
    <property type="evidence" value="ECO:0007669"/>
    <property type="project" value="UniProtKB-KW"/>
</dbReference>
<dbReference type="SMART" id="SM00382">
    <property type="entry name" value="AAA"/>
    <property type="match status" value="4"/>
</dbReference>
<dbReference type="Pfam" id="PF18199">
    <property type="entry name" value="Dynein_C"/>
    <property type="match status" value="1"/>
</dbReference>
<dbReference type="Gene3D" id="1.10.8.1220">
    <property type="match status" value="1"/>
</dbReference>
<dbReference type="InterPro" id="IPR013602">
    <property type="entry name" value="Dynein_heavy_linker"/>
</dbReference>
<dbReference type="GO" id="GO:0008569">
    <property type="term" value="F:minus-end-directed microtubule motor activity"/>
    <property type="evidence" value="ECO:0007669"/>
    <property type="project" value="InterPro"/>
</dbReference>
<dbReference type="Pfam" id="PF12775">
    <property type="entry name" value="AAA_7"/>
    <property type="match status" value="1"/>
</dbReference>
<keyword evidence="12" id="KW-0206">Cytoskeleton</keyword>
<dbReference type="Gene3D" id="1.20.58.1120">
    <property type="match status" value="1"/>
</dbReference>
<dbReference type="FunFam" id="1.10.8.720:FF:000005">
    <property type="entry name" value="Dynein axonemal heavy chain 10"/>
    <property type="match status" value="1"/>
</dbReference>
<gene>
    <name evidence="16" type="primary">Contig4113.g4404</name>
    <name evidence="16" type="ORF">STYLEM_8553</name>
</gene>
<dbReference type="Pfam" id="PF08385">
    <property type="entry name" value="DHC_N1"/>
    <property type="match status" value="1"/>
</dbReference>
<evidence type="ECO:0000256" key="1">
    <source>
        <dbReference type="ARBA" id="ARBA00004430"/>
    </source>
</evidence>
<dbReference type="EMBL" id="CCKQ01008117">
    <property type="protein sequence ID" value="CDW79563.1"/>
    <property type="molecule type" value="Genomic_DNA"/>
</dbReference>
<dbReference type="InterPro" id="IPR042222">
    <property type="entry name" value="Dynein_2_N"/>
</dbReference>
<dbReference type="Pfam" id="PF03028">
    <property type="entry name" value="Dynein_heavy"/>
    <property type="match status" value="1"/>
</dbReference>
<dbReference type="FunFam" id="1.20.140.100:FF:000001">
    <property type="entry name" value="dynein heavy chain 17, axonemal"/>
    <property type="match status" value="1"/>
</dbReference>
<dbReference type="FunFam" id="1.20.1270.280:FF:000005">
    <property type="entry name" value="Dynein axonemal heavy chain 10"/>
    <property type="match status" value="1"/>
</dbReference>
<keyword evidence="9 14" id="KW-0175">Coiled coil</keyword>
<evidence type="ECO:0000256" key="10">
    <source>
        <dbReference type="ARBA" id="ARBA00023069"/>
    </source>
</evidence>
<dbReference type="Pfam" id="PF17852">
    <property type="entry name" value="Dynein_AAA_lid"/>
    <property type="match status" value="1"/>
</dbReference>